<gene>
    <name evidence="1" type="ORF">NU08_4249</name>
</gene>
<comment type="caution">
    <text evidence="1">The sequence shown here is derived from an EMBL/GenBank/DDBJ whole genome shotgun (WGS) entry which is preliminary data.</text>
</comment>
<reference evidence="1 2" key="1">
    <citation type="submission" date="2014-12" db="EMBL/GenBank/DDBJ databases">
        <title>Genome sequence of Flavobacterium anhuiense RCM74.</title>
        <authorList>
            <person name="Kim J.F."/>
            <person name="Song J.Y."/>
            <person name="Kwak M.-J."/>
            <person name="Lee S.-W."/>
        </authorList>
    </citation>
    <scope>NUCLEOTIDE SEQUENCE [LARGE SCALE GENOMIC DNA]</scope>
    <source>
        <strain evidence="1 2">RCM74</strain>
    </source>
</reference>
<accession>A0A444VTB3</accession>
<name>A0A444VTB3_9FLAO</name>
<dbReference type="EMBL" id="JUIV01000024">
    <property type="protein sequence ID" value="RYJ36730.1"/>
    <property type="molecule type" value="Genomic_DNA"/>
</dbReference>
<dbReference type="RefSeq" id="WP_129748904.1">
    <property type="nucleotide sequence ID" value="NZ_JUIV01000024.1"/>
</dbReference>
<proteinExistence type="predicted"/>
<dbReference type="Pfam" id="PF20329">
    <property type="entry name" value="DUF6624"/>
    <property type="match status" value="1"/>
</dbReference>
<evidence type="ECO:0000313" key="2">
    <source>
        <dbReference type="Proteomes" id="UP000290433"/>
    </source>
</evidence>
<protein>
    <submittedName>
        <fullName evidence="1">Uncharacterized protein</fullName>
    </submittedName>
</protein>
<evidence type="ECO:0000313" key="1">
    <source>
        <dbReference type="EMBL" id="RYJ36730.1"/>
    </source>
</evidence>
<dbReference type="InterPro" id="IPR046732">
    <property type="entry name" value="DUF6624"/>
</dbReference>
<dbReference type="Proteomes" id="UP000290433">
    <property type="component" value="Unassembled WGS sequence"/>
</dbReference>
<dbReference type="AlphaFoldDB" id="A0A444VTB3"/>
<organism evidence="1 2">
    <name type="scientific">Flavobacterium anhuiense</name>
    <dbReference type="NCBI Taxonomy" id="459526"/>
    <lineage>
        <taxon>Bacteria</taxon>
        <taxon>Pseudomonadati</taxon>
        <taxon>Bacteroidota</taxon>
        <taxon>Flavobacteriia</taxon>
        <taxon>Flavobacteriales</taxon>
        <taxon>Flavobacteriaceae</taxon>
        <taxon>Flavobacterium</taxon>
    </lineage>
</organism>
<dbReference type="OrthoDB" id="648842at2"/>
<sequence length="226" mass="26638">MKKYLLYAFVLCFSQSYAQKKINENLKKELDSIMKSDQILREYINFDTSESRKKEIVKELGRENDPNFRKGIWLEMRKRDSLNLIKIEEIIKQYGYPGKSLVGEPTNIAAWYVIQHSSKIGEYLPVIEQEAKKKEIPFTYFAKMQDRYLTQQGKEQIYGTQGQMKQITNKQTGKKEFFNYVSPIQNPATVNDRRKKAGFTTTVEENAKEMGMEYKVYTLDEIQKMD</sequence>